<protein>
    <submittedName>
        <fullName evidence="1">Uncharacterized protein</fullName>
    </submittedName>
</protein>
<gene>
    <name evidence="1" type="ORF">BIW11_05534</name>
</gene>
<name>A0A1V9Y1Y8_9ACAR</name>
<comment type="caution">
    <text evidence="1">The sequence shown here is derived from an EMBL/GenBank/DDBJ whole genome shotgun (WGS) entry which is preliminary data.</text>
</comment>
<reference evidence="1 2" key="1">
    <citation type="journal article" date="2017" name="Gigascience">
        <title>Draft genome of the honey bee ectoparasitic mite, Tropilaelaps mercedesae, is shaped by the parasitic life history.</title>
        <authorList>
            <person name="Dong X."/>
            <person name="Armstrong S.D."/>
            <person name="Xia D."/>
            <person name="Makepeace B.L."/>
            <person name="Darby A.C."/>
            <person name="Kadowaki T."/>
        </authorList>
    </citation>
    <scope>NUCLEOTIDE SEQUENCE [LARGE SCALE GENOMIC DNA]</scope>
    <source>
        <strain evidence="1">Wuxi-XJTLU</strain>
    </source>
</reference>
<dbReference type="InParanoid" id="A0A1V9Y1Y8"/>
<dbReference type="AlphaFoldDB" id="A0A1V9Y1Y8"/>
<proteinExistence type="predicted"/>
<evidence type="ECO:0000313" key="1">
    <source>
        <dbReference type="EMBL" id="OQR79721.1"/>
    </source>
</evidence>
<evidence type="ECO:0000313" key="2">
    <source>
        <dbReference type="Proteomes" id="UP000192247"/>
    </source>
</evidence>
<dbReference type="Proteomes" id="UP000192247">
    <property type="component" value="Unassembled WGS sequence"/>
</dbReference>
<organism evidence="1 2">
    <name type="scientific">Tropilaelaps mercedesae</name>
    <dbReference type="NCBI Taxonomy" id="418985"/>
    <lineage>
        <taxon>Eukaryota</taxon>
        <taxon>Metazoa</taxon>
        <taxon>Ecdysozoa</taxon>
        <taxon>Arthropoda</taxon>
        <taxon>Chelicerata</taxon>
        <taxon>Arachnida</taxon>
        <taxon>Acari</taxon>
        <taxon>Parasitiformes</taxon>
        <taxon>Mesostigmata</taxon>
        <taxon>Gamasina</taxon>
        <taxon>Dermanyssoidea</taxon>
        <taxon>Laelapidae</taxon>
        <taxon>Tropilaelaps</taxon>
    </lineage>
</organism>
<sequence>MYAKANNKILFVHLPRVCHSIVRAPCRTLLSGYLSETNVNASFSPPFYFASLDTSWNTFPTLFKSSVVYAKLKHLS</sequence>
<keyword evidence="2" id="KW-1185">Reference proteome</keyword>
<accession>A0A1V9Y1Y8</accession>
<dbReference type="EMBL" id="MNPL01000762">
    <property type="protein sequence ID" value="OQR79721.1"/>
    <property type="molecule type" value="Genomic_DNA"/>
</dbReference>